<dbReference type="InterPro" id="IPR050904">
    <property type="entry name" value="Adhesion/Biosynth-related"/>
</dbReference>
<accession>H8I4G3</accession>
<name>H8I4G3_METCZ</name>
<dbReference type="GeneID" id="11971518"/>
<dbReference type="EMBL" id="CP003243">
    <property type="protein sequence ID" value="AFD00142.1"/>
    <property type="molecule type" value="Genomic_DNA"/>
</dbReference>
<dbReference type="Gene3D" id="2.30.180.10">
    <property type="entry name" value="FAS1 domain"/>
    <property type="match status" value="1"/>
</dbReference>
<dbReference type="FunFam" id="2.30.180.10:FF:000014">
    <property type="entry name" value="Stabilin 1"/>
    <property type="match status" value="1"/>
</dbReference>
<dbReference type="Proteomes" id="UP000005233">
    <property type="component" value="Chromosome"/>
</dbReference>
<dbReference type="STRING" id="1041930.Mtc_1388"/>
<dbReference type="Pfam" id="PF02469">
    <property type="entry name" value="Fasciclin"/>
    <property type="match status" value="1"/>
</dbReference>
<gene>
    <name evidence="2" type="ordered locus">Mtc_1388</name>
</gene>
<dbReference type="SUPFAM" id="SSF82153">
    <property type="entry name" value="FAS1 domain"/>
    <property type="match status" value="1"/>
</dbReference>
<dbReference type="KEGG" id="mez:Mtc_1388"/>
<dbReference type="InterPro" id="IPR036378">
    <property type="entry name" value="FAS1_dom_sf"/>
</dbReference>
<dbReference type="eggNOG" id="arCOG03335">
    <property type="taxonomic scope" value="Archaea"/>
</dbReference>
<dbReference type="RefSeq" id="WP_014405979.1">
    <property type="nucleotide sequence ID" value="NC_017034.1"/>
</dbReference>
<keyword evidence="3" id="KW-1185">Reference proteome</keyword>
<sequence>MVGLRRILVIILASALLACVAAPALAQAQKSLFDAAVDAGSFSKLVGAVKATNYDTALSTGGPYTILAPTDEAFNKLPAGTMESLAKDKPKLTGVVKNHVISGKYTTDQLVKMGTVSTLDGKRLKVTKAKDGSIMIDGAKIVKPDIQAKNGVIQGIDTVLVPK</sequence>
<dbReference type="PROSITE" id="PS51257">
    <property type="entry name" value="PROKAR_LIPOPROTEIN"/>
    <property type="match status" value="1"/>
</dbReference>
<evidence type="ECO:0000259" key="1">
    <source>
        <dbReference type="PROSITE" id="PS50213"/>
    </source>
</evidence>
<dbReference type="PROSITE" id="PS50213">
    <property type="entry name" value="FAS1"/>
    <property type="match status" value="1"/>
</dbReference>
<dbReference type="PANTHER" id="PTHR10900">
    <property type="entry name" value="PERIOSTIN-RELATED"/>
    <property type="match status" value="1"/>
</dbReference>
<protein>
    <submittedName>
        <fullName evidence="2">Secreted and surface protein</fullName>
    </submittedName>
</protein>
<proteinExistence type="predicted"/>
<dbReference type="AlphaFoldDB" id="H8I4G3"/>
<dbReference type="PANTHER" id="PTHR10900:SF77">
    <property type="entry name" value="FI19380P1"/>
    <property type="match status" value="1"/>
</dbReference>
<reference evidence="2 3" key="1">
    <citation type="journal article" date="2012" name="J. Bacteriol.">
        <title>Complete genome sequence of a thermophilic methanogen, Methanocella conradii HZ254, isolated from Chinese rice field soil.</title>
        <authorList>
            <person name="Lu Z."/>
            <person name="Lu Y."/>
        </authorList>
    </citation>
    <scope>NUCLEOTIDE SEQUENCE [LARGE SCALE GENOMIC DNA]</scope>
    <source>
        <strain evidence="3">DSM 24694 / JCM 17849 / CGMCC 1.5162 / HZ254</strain>
    </source>
</reference>
<dbReference type="SMART" id="SM00554">
    <property type="entry name" value="FAS1"/>
    <property type="match status" value="1"/>
</dbReference>
<evidence type="ECO:0000313" key="3">
    <source>
        <dbReference type="Proteomes" id="UP000005233"/>
    </source>
</evidence>
<feature type="domain" description="FAS1" evidence="1">
    <location>
        <begin position="29"/>
        <end position="160"/>
    </location>
</feature>
<dbReference type="HOGENOM" id="CLU_031281_4_2_2"/>
<organism evidence="2 3">
    <name type="scientific">Methanocella conradii (strain DSM 24694 / JCM 17849 / CGMCC 1.5162 / HZ254)</name>
    <dbReference type="NCBI Taxonomy" id="1041930"/>
    <lineage>
        <taxon>Archaea</taxon>
        <taxon>Methanobacteriati</taxon>
        <taxon>Methanobacteriota</taxon>
        <taxon>Stenosarchaea group</taxon>
        <taxon>Methanomicrobia</taxon>
        <taxon>Methanocellales</taxon>
        <taxon>Methanocellaceae</taxon>
        <taxon>Methanocella</taxon>
    </lineage>
</organism>
<dbReference type="OrthoDB" id="105895at2157"/>
<evidence type="ECO:0000313" key="2">
    <source>
        <dbReference type="EMBL" id="AFD00142.1"/>
    </source>
</evidence>
<dbReference type="InterPro" id="IPR000782">
    <property type="entry name" value="FAS1_domain"/>
</dbReference>